<dbReference type="KEGG" id="sxn:IAG42_22090"/>
<dbReference type="SUPFAM" id="SSF52540">
    <property type="entry name" value="P-loop containing nucleoside triphosphate hydrolases"/>
    <property type="match status" value="1"/>
</dbReference>
<evidence type="ECO:0000256" key="4">
    <source>
        <dbReference type="SAM" id="MobiDB-lite"/>
    </source>
</evidence>
<dbReference type="PANTHER" id="PTHR44858">
    <property type="entry name" value="TETRATRICOPEPTIDE REPEAT PROTEIN 6"/>
    <property type="match status" value="1"/>
</dbReference>
<dbReference type="Pfam" id="PF13424">
    <property type="entry name" value="TPR_12"/>
    <property type="match status" value="1"/>
</dbReference>
<keyword evidence="2 3" id="KW-0802">TPR repeat</keyword>
<dbReference type="Pfam" id="PF13432">
    <property type="entry name" value="TPR_16"/>
    <property type="match status" value="4"/>
</dbReference>
<dbReference type="InterPro" id="IPR019734">
    <property type="entry name" value="TPR_rpt"/>
</dbReference>
<feature type="repeat" description="TPR" evidence="3">
    <location>
        <begin position="694"/>
        <end position="727"/>
    </location>
</feature>
<dbReference type="PANTHER" id="PTHR44858:SF1">
    <property type="entry name" value="UDP-N-ACETYLGLUCOSAMINE--PEPTIDE N-ACETYLGLUCOSAMINYLTRANSFERASE SPINDLY-RELATED"/>
    <property type="match status" value="1"/>
</dbReference>
<dbReference type="EMBL" id="CP061281">
    <property type="protein sequence ID" value="QNS06005.1"/>
    <property type="molecule type" value="Genomic_DNA"/>
</dbReference>
<proteinExistence type="predicted"/>
<dbReference type="SUPFAM" id="SSF48452">
    <property type="entry name" value="TPR-like"/>
    <property type="match status" value="2"/>
</dbReference>
<feature type="repeat" description="TPR" evidence="3">
    <location>
        <begin position="796"/>
        <end position="829"/>
    </location>
</feature>
<feature type="repeat" description="TPR" evidence="3">
    <location>
        <begin position="660"/>
        <end position="693"/>
    </location>
</feature>
<dbReference type="RefSeq" id="WP_188338689.1">
    <property type="nucleotide sequence ID" value="NZ_CP061281.1"/>
</dbReference>
<dbReference type="Pfam" id="PF13414">
    <property type="entry name" value="TPR_11"/>
    <property type="match status" value="1"/>
</dbReference>
<keyword evidence="1" id="KW-0677">Repeat</keyword>
<reference evidence="5 6" key="1">
    <citation type="submission" date="2020-09" db="EMBL/GenBank/DDBJ databases">
        <title>A novel species.</title>
        <authorList>
            <person name="Gao J."/>
        </authorList>
    </citation>
    <scope>NUCLEOTIDE SEQUENCE [LARGE SCALE GENOMIC DNA]</scope>
    <source>
        <strain evidence="5 6">CRXT-Y-14</strain>
    </source>
</reference>
<dbReference type="InterPro" id="IPR011990">
    <property type="entry name" value="TPR-like_helical_dom_sf"/>
</dbReference>
<evidence type="ECO:0000313" key="5">
    <source>
        <dbReference type="EMBL" id="QNS06005.1"/>
    </source>
</evidence>
<feature type="region of interest" description="Disordered" evidence="4">
    <location>
        <begin position="120"/>
        <end position="139"/>
    </location>
</feature>
<dbReference type="AlphaFoldDB" id="A0A7H1BBA0"/>
<feature type="repeat" description="TPR" evidence="3">
    <location>
        <begin position="898"/>
        <end position="931"/>
    </location>
</feature>
<feature type="compositionally biased region" description="Low complexity" evidence="4">
    <location>
        <begin position="120"/>
        <end position="130"/>
    </location>
</feature>
<gene>
    <name evidence="5" type="ORF">IAG42_22090</name>
</gene>
<evidence type="ECO:0000256" key="1">
    <source>
        <dbReference type="ARBA" id="ARBA00022737"/>
    </source>
</evidence>
<evidence type="ECO:0000313" key="6">
    <source>
        <dbReference type="Proteomes" id="UP000516428"/>
    </source>
</evidence>
<dbReference type="InterPro" id="IPR050498">
    <property type="entry name" value="Ycf3"/>
</dbReference>
<feature type="repeat" description="TPR" evidence="3">
    <location>
        <begin position="830"/>
        <end position="863"/>
    </location>
</feature>
<accession>A0A7H1BBA0</accession>
<feature type="repeat" description="TPR" evidence="3">
    <location>
        <begin position="967"/>
        <end position="1000"/>
    </location>
</feature>
<dbReference type="SMART" id="SM00028">
    <property type="entry name" value="TPR"/>
    <property type="match status" value="14"/>
</dbReference>
<dbReference type="Gene3D" id="1.25.40.10">
    <property type="entry name" value="Tetratricopeptide repeat domain"/>
    <property type="match status" value="5"/>
</dbReference>
<protein>
    <submittedName>
        <fullName evidence="5">Tetratricopeptide repeat protein</fullName>
    </submittedName>
</protein>
<name>A0A7H1BBA0_9ACTN</name>
<dbReference type="Proteomes" id="UP000516428">
    <property type="component" value="Chromosome"/>
</dbReference>
<feature type="repeat" description="TPR" evidence="3">
    <location>
        <begin position="762"/>
        <end position="795"/>
    </location>
</feature>
<keyword evidence="6" id="KW-1185">Reference proteome</keyword>
<evidence type="ECO:0000256" key="3">
    <source>
        <dbReference type="PROSITE-ProRule" id="PRU00339"/>
    </source>
</evidence>
<feature type="repeat" description="TPR" evidence="3">
    <location>
        <begin position="1001"/>
        <end position="1034"/>
    </location>
</feature>
<dbReference type="Gene3D" id="3.40.50.300">
    <property type="entry name" value="P-loop containing nucleotide triphosphate hydrolases"/>
    <property type="match status" value="1"/>
</dbReference>
<dbReference type="PROSITE" id="PS50005">
    <property type="entry name" value="TPR"/>
    <property type="match status" value="9"/>
</dbReference>
<evidence type="ECO:0000256" key="2">
    <source>
        <dbReference type="ARBA" id="ARBA00022803"/>
    </source>
</evidence>
<organism evidence="5 6">
    <name type="scientific">Streptomyces xanthii</name>
    <dbReference type="NCBI Taxonomy" id="2768069"/>
    <lineage>
        <taxon>Bacteria</taxon>
        <taxon>Bacillati</taxon>
        <taxon>Actinomycetota</taxon>
        <taxon>Actinomycetes</taxon>
        <taxon>Kitasatosporales</taxon>
        <taxon>Streptomycetaceae</taxon>
        <taxon>Streptomyces</taxon>
    </lineage>
</organism>
<sequence>MAAQERRRSRGELIRQRTQAQFVGRRAQLSLFSDNLAKDPLSESDPADFLFCVHGLGGVGKSTLLRQWREAAQRAGALTAVVDENDVHGVPQALTELARQIAREAGVLKGFDRAVEQFEQQAREQAAAGEEPADGAGGASLSSRVVAQATFGALSFVPGAGAVTSLANPDTAALGIDRLRESARGRGRRGMAADASGLSRAFVTELERLCRQHRWVVLFFDTWEQTGRHLDAWVRDLVQDAFGPLPVNVMVVLAGREELSERDWAPLRHLVNDLPLEVFSEDETRALLAARGVSDPARVDAVYQLSLGLPLLVELLALTPPEQTDAGGRAHAAGGSVNGGGLVDGGDAIEAVVKRFVRWISDADQQKTVLACALAPQLNEDVFAAVAPEEGRHLWGWLNEQPFVSGHGDFKQYHEVVRAGMVRRQRLESPQRWTAAHLRLAEAQAGWRAAIESRLPADGLWQDARWRRHRMAEEYHRMCADPVAGLEGALELTVHAAGRTAAMLQEWVDTWEQAARDTDDRDLRAWAARLRTADSELAVLDMLLARGVLASEVASWARVHRCRQLFYADRDDEVLAALDRELDRVETPTDVRRHALATRGALHAWQGRHDQGIADLTASLDLSPTYWALAWRGEAHRLAGHYEEAVADLTAAIERDPADAWAFTNRGDAHQDAGRHDEAVADLTTAIDLMPGEALLFEARGEAHRDAGRLDDAIADLTTAIELDPRNASFRITRGEMHWLADRYDAAVRDQTAALEIDPANARALAVRGTVLRQTGHLDEAITDLSAALALAPTKERILAELGAVHQAAERWDEAVAHFTAALELSPDYAWALARRGLVHRSAGRLEDAVADLTAALDVRPDYAWALEERGSTHRQAGRYDAAVADFDAAHALVPDDPDVLAGRGFAHRLAGRYEAAVRDLTAALALAPDYGWALALRGNTHRMTGNYDAAVRDRTAVLALDPPDRAEALALRGEAYRLAGRLDSAIADFDASLAIDPDESWVLASRGQAHHLAGRTEEAFRDLDAALAMSPEEGWVVRERGRCLRQAGHHERAREDFERATGLEGVEEYEAQFELLLLDTLMHGFVACETRWRELLRTPVDDEDWGKVFGLLRALLLEPDRTVEDAAAAFRRTAPDGEIVTYTLVTLSELAAADGPTARRAGRCREIVAEWTAV</sequence>
<feature type="repeat" description="TPR" evidence="3">
    <location>
        <begin position="864"/>
        <end position="897"/>
    </location>
</feature>
<dbReference type="InterPro" id="IPR027417">
    <property type="entry name" value="P-loop_NTPase"/>
</dbReference>